<dbReference type="RefSeq" id="WP_072974523.1">
    <property type="nucleotide sequence ID" value="NZ_FRBY01000005.1"/>
</dbReference>
<evidence type="ECO:0000259" key="1">
    <source>
        <dbReference type="PROSITE" id="PS50853"/>
    </source>
</evidence>
<dbReference type="CDD" id="cd00063">
    <property type="entry name" value="FN3"/>
    <property type="match status" value="1"/>
</dbReference>
<dbReference type="InterPro" id="IPR036116">
    <property type="entry name" value="FN3_sf"/>
</dbReference>
<gene>
    <name evidence="2" type="ORF">SAMN05444366_3540</name>
</gene>
<dbReference type="Gene3D" id="2.60.40.10">
    <property type="entry name" value="Immunoglobulins"/>
    <property type="match status" value="1"/>
</dbReference>
<dbReference type="OrthoDB" id="691503at2"/>
<dbReference type="SUPFAM" id="SSF51126">
    <property type="entry name" value="Pectin lyase-like"/>
    <property type="match status" value="1"/>
</dbReference>
<dbReference type="InterPro" id="IPR012334">
    <property type="entry name" value="Pectin_lyas_fold"/>
</dbReference>
<dbReference type="InterPro" id="IPR011050">
    <property type="entry name" value="Pectin_lyase_fold/virulence"/>
</dbReference>
<dbReference type="EMBL" id="FRBY01000005">
    <property type="protein sequence ID" value="SHM57437.1"/>
    <property type="molecule type" value="Genomic_DNA"/>
</dbReference>
<feature type="domain" description="Fibronectin type-III" evidence="1">
    <location>
        <begin position="41"/>
        <end position="132"/>
    </location>
</feature>
<dbReference type="PROSITE" id="PS50853">
    <property type="entry name" value="FN3"/>
    <property type="match status" value="1"/>
</dbReference>
<dbReference type="SUPFAM" id="SSF49265">
    <property type="entry name" value="Fibronectin type III"/>
    <property type="match status" value="1"/>
</dbReference>
<keyword evidence="3" id="KW-1185">Reference proteome</keyword>
<protein>
    <recommendedName>
        <fullName evidence="1">Fibronectin type-III domain-containing protein</fullName>
    </recommendedName>
</protein>
<dbReference type="STRING" id="29534.SAMN05444366_3540"/>
<proteinExistence type="predicted"/>
<name>A0A1M7JY32_9FLAO</name>
<reference evidence="3" key="1">
    <citation type="submission" date="2016-11" db="EMBL/GenBank/DDBJ databases">
        <authorList>
            <person name="Varghese N."/>
            <person name="Submissions S."/>
        </authorList>
    </citation>
    <scope>NUCLEOTIDE SEQUENCE [LARGE SCALE GENOMIC DNA]</scope>
    <source>
        <strain evidence="3">DSM 1811</strain>
    </source>
</reference>
<dbReference type="Pfam" id="PF16318">
    <property type="entry name" value="DUF4957"/>
    <property type="match status" value="1"/>
</dbReference>
<dbReference type="InterPro" id="IPR013783">
    <property type="entry name" value="Ig-like_fold"/>
</dbReference>
<dbReference type="AlphaFoldDB" id="A0A1M7JY32"/>
<dbReference type="Gene3D" id="2.160.20.10">
    <property type="entry name" value="Single-stranded right-handed beta-helix, Pectin lyase-like"/>
    <property type="match status" value="1"/>
</dbReference>
<evidence type="ECO:0000313" key="3">
    <source>
        <dbReference type="Proteomes" id="UP000184121"/>
    </source>
</evidence>
<dbReference type="InterPro" id="IPR032530">
    <property type="entry name" value="DUF4957"/>
</dbReference>
<sequence length="517" mass="55489">MKTKYILKGLIATLLLAFVVAGCESYNEELMESLGNTREFSPLGVTTKVKNQTVVELNWTVNEAADHYVVEFSADDPEFKTIFKTVQVKGNQLPVSVQLEGETVYAIRVKAITKGLDDSKWTITSATTLSEQILLPIKNVDVEGTAVTLRWAPNSNVTQITMTPGNISHTITAAEKTAGVAVVTGLTGETTYTATLLNGTKKRGVATFTTGVDLSTGTVINPTDDLKAKIAQAPAGSKLFLMPGDYTTASEFLLTKPLTIRGAKSYDKPKIHGKFLLNTGATSLSLIDLDINGDGVQSDVVKYNEISEAYGALLISGCNIHDFTKSLISQSGTGSTKIVSATIDNSIVTNILTNGGDFIDFRTSHLGSLTLKNSTFNNCSVGRDFIRIDAAPGLSGGSLTTNVLIDACTISNKEMKATNRILYVRFVNNASTVRNTIFETPLAMYTNQAGTTAPTFINNNYFNSAALHTAGDEKVKFDNSGTYGTLDPEFASSATGDFTVKNQAVIDKKVGDPRWIK</sequence>
<dbReference type="Pfam" id="PF17161">
    <property type="entry name" value="DUF5123"/>
    <property type="match status" value="1"/>
</dbReference>
<dbReference type="InterPro" id="IPR003961">
    <property type="entry name" value="FN3_dom"/>
</dbReference>
<evidence type="ECO:0000313" key="2">
    <source>
        <dbReference type="EMBL" id="SHM57437.1"/>
    </source>
</evidence>
<organism evidence="2 3">
    <name type="scientific">Flavobacterium saccharophilum</name>
    <dbReference type="NCBI Taxonomy" id="29534"/>
    <lineage>
        <taxon>Bacteria</taxon>
        <taxon>Pseudomonadati</taxon>
        <taxon>Bacteroidota</taxon>
        <taxon>Flavobacteriia</taxon>
        <taxon>Flavobacteriales</taxon>
        <taxon>Flavobacteriaceae</taxon>
        <taxon>Flavobacterium</taxon>
    </lineage>
</organism>
<dbReference type="PROSITE" id="PS51257">
    <property type="entry name" value="PROKAR_LIPOPROTEIN"/>
    <property type="match status" value="1"/>
</dbReference>
<accession>A0A1M7JY32</accession>
<dbReference type="InterPro" id="IPR033427">
    <property type="entry name" value="DUF5123"/>
</dbReference>
<dbReference type="Proteomes" id="UP000184121">
    <property type="component" value="Unassembled WGS sequence"/>
</dbReference>